<keyword evidence="2" id="KW-0812">Transmembrane</keyword>
<protein>
    <submittedName>
        <fullName evidence="3">Uncharacterized protein</fullName>
    </submittedName>
</protein>
<evidence type="ECO:0000256" key="1">
    <source>
        <dbReference type="SAM" id="MobiDB-lite"/>
    </source>
</evidence>
<feature type="compositionally biased region" description="Polar residues" evidence="1">
    <location>
        <begin position="85"/>
        <end position="94"/>
    </location>
</feature>
<evidence type="ECO:0000256" key="2">
    <source>
        <dbReference type="SAM" id="Phobius"/>
    </source>
</evidence>
<gene>
    <name evidence="3" type="ORF">BXY39_2102</name>
</gene>
<keyword evidence="2" id="KW-0472">Membrane</keyword>
<organism evidence="3 4">
    <name type="scientific">Eilatimonas milleporae</name>
    <dbReference type="NCBI Taxonomy" id="911205"/>
    <lineage>
        <taxon>Bacteria</taxon>
        <taxon>Pseudomonadati</taxon>
        <taxon>Pseudomonadota</taxon>
        <taxon>Alphaproteobacteria</taxon>
        <taxon>Kordiimonadales</taxon>
        <taxon>Kordiimonadaceae</taxon>
        <taxon>Eilatimonas</taxon>
    </lineage>
</organism>
<feature type="transmembrane region" description="Helical" evidence="2">
    <location>
        <begin position="20"/>
        <end position="42"/>
    </location>
</feature>
<comment type="caution">
    <text evidence="3">The sequence shown here is derived from an EMBL/GenBank/DDBJ whole genome shotgun (WGS) entry which is preliminary data.</text>
</comment>
<keyword evidence="4" id="KW-1185">Reference proteome</keyword>
<evidence type="ECO:0000313" key="3">
    <source>
        <dbReference type="EMBL" id="RMB08007.1"/>
    </source>
</evidence>
<dbReference type="AlphaFoldDB" id="A0A3M0CGU0"/>
<dbReference type="Proteomes" id="UP000271227">
    <property type="component" value="Unassembled WGS sequence"/>
</dbReference>
<name>A0A3M0CGU0_9PROT</name>
<accession>A0A3M0CGU0</accession>
<feature type="region of interest" description="Disordered" evidence="1">
    <location>
        <begin position="49"/>
        <end position="94"/>
    </location>
</feature>
<proteinExistence type="predicted"/>
<sequence>MPKQAQATMGHFKGFTYLSIGHFDLEFIIKYFIYLNYIKFFIYQKIRSRKQRHRQDSNRRCTPGHQGAETGERQFGALSGRRTADTSPESYGSL</sequence>
<dbReference type="EMBL" id="REFR01000011">
    <property type="protein sequence ID" value="RMB08007.1"/>
    <property type="molecule type" value="Genomic_DNA"/>
</dbReference>
<reference evidence="3 4" key="1">
    <citation type="submission" date="2018-10" db="EMBL/GenBank/DDBJ databases">
        <title>Genomic Encyclopedia of Archaeal and Bacterial Type Strains, Phase II (KMG-II): from individual species to whole genera.</title>
        <authorList>
            <person name="Goeker M."/>
        </authorList>
    </citation>
    <scope>NUCLEOTIDE SEQUENCE [LARGE SCALE GENOMIC DNA]</scope>
    <source>
        <strain evidence="3 4">DSM 25217</strain>
    </source>
</reference>
<keyword evidence="2" id="KW-1133">Transmembrane helix</keyword>
<evidence type="ECO:0000313" key="4">
    <source>
        <dbReference type="Proteomes" id="UP000271227"/>
    </source>
</evidence>
<dbReference type="InParanoid" id="A0A3M0CGU0"/>